<dbReference type="InterPro" id="IPR003777">
    <property type="entry name" value="XdhC_CoxI"/>
</dbReference>
<dbReference type="InterPro" id="IPR027051">
    <property type="entry name" value="XdhC_Rossmann_dom"/>
</dbReference>
<dbReference type="InterPro" id="IPR052698">
    <property type="entry name" value="MoCofactor_Util/Proc"/>
</dbReference>
<evidence type="ECO:0000259" key="1">
    <source>
        <dbReference type="Pfam" id="PF02625"/>
    </source>
</evidence>
<accession>A0A090AB33</accession>
<dbReference type="InterPro" id="IPR016185">
    <property type="entry name" value="PreATP-grasp_dom_sf"/>
</dbReference>
<dbReference type="OrthoDB" id="9815497at2"/>
<dbReference type="STRING" id="40754.THII_0471"/>
<dbReference type="Pfam" id="PF13478">
    <property type="entry name" value="XdhC_C"/>
    <property type="match status" value="1"/>
</dbReference>
<dbReference type="Gene3D" id="3.40.50.720">
    <property type="entry name" value="NAD(P)-binding Rossmann-like Domain"/>
    <property type="match status" value="1"/>
</dbReference>
<dbReference type="HOGENOM" id="CLU_041115_2_0_6"/>
<sequence>MYSSDLEVFAQALEWLKQGQSAVLVTVVKTWGATPRTVGAILAVRGDGSMVGFVSSGCVEEDLAKQVQANAFTHPTVIKYGITSAQNQQIGLSCGGQIELLIEPLTQLEQIQPAVAALEHRQLIQRQVDLNSGQVDWAEGATATTDFFYDGHQFRCRYGPIWRLLIIGAGQIARYVAEFAQALNYQVIICDPRQEYAIHWAVKDTQLDHRMPDDAVKALVQDERSAVITLTHNPNLDDLALWEALPSPAFYVGALGSKATNDGRRQRLLELGITETTLQRLHAPIGFPIGSRSPPEIAIAILAELTAVRNHVHHRNFISSRTESSLRE</sequence>
<dbReference type="PANTHER" id="PTHR30388">
    <property type="entry name" value="ALDEHYDE OXIDOREDUCTASE MOLYBDENUM COFACTOR ASSEMBLY PROTEIN"/>
    <property type="match status" value="1"/>
</dbReference>
<dbReference type="Pfam" id="PF02625">
    <property type="entry name" value="XdhC_CoxI"/>
    <property type="match status" value="1"/>
</dbReference>
<evidence type="ECO:0000259" key="2">
    <source>
        <dbReference type="Pfam" id="PF13478"/>
    </source>
</evidence>
<dbReference type="KEGG" id="tig:THII_0471"/>
<feature type="domain" description="XdhC Rossmann" evidence="2">
    <location>
        <begin position="164"/>
        <end position="305"/>
    </location>
</feature>
<keyword evidence="4" id="KW-1185">Reference proteome</keyword>
<dbReference type="AlphaFoldDB" id="A0A090AB33"/>
<protein>
    <submittedName>
        <fullName evidence="3">Xanthine and CO dehydrogenases maturation factor, XdhC/CoxF family</fullName>
    </submittedName>
</protein>
<dbReference type="PANTHER" id="PTHR30388:SF4">
    <property type="entry name" value="MOLYBDENUM COFACTOR INSERTION CHAPERONE PAOD"/>
    <property type="match status" value="1"/>
</dbReference>
<evidence type="ECO:0000313" key="3">
    <source>
        <dbReference type="EMBL" id="BAP54768.1"/>
    </source>
</evidence>
<evidence type="ECO:0000313" key="4">
    <source>
        <dbReference type="Proteomes" id="UP000031623"/>
    </source>
</evidence>
<feature type="domain" description="XdhC- CoxI" evidence="1">
    <location>
        <begin position="15"/>
        <end position="80"/>
    </location>
</feature>
<dbReference type="SUPFAM" id="SSF52440">
    <property type="entry name" value="PreATP-grasp domain"/>
    <property type="match status" value="1"/>
</dbReference>
<organism evidence="3 4">
    <name type="scientific">Thioploca ingrica</name>
    <dbReference type="NCBI Taxonomy" id="40754"/>
    <lineage>
        <taxon>Bacteria</taxon>
        <taxon>Pseudomonadati</taxon>
        <taxon>Pseudomonadota</taxon>
        <taxon>Gammaproteobacteria</taxon>
        <taxon>Thiotrichales</taxon>
        <taxon>Thiotrichaceae</taxon>
        <taxon>Thioploca</taxon>
    </lineage>
</organism>
<gene>
    <name evidence="3" type="ORF">THII_0471</name>
</gene>
<proteinExistence type="predicted"/>
<name>A0A090AB33_9GAMM</name>
<dbReference type="EMBL" id="AP014633">
    <property type="protein sequence ID" value="BAP54768.1"/>
    <property type="molecule type" value="Genomic_DNA"/>
</dbReference>
<dbReference type="Proteomes" id="UP000031623">
    <property type="component" value="Chromosome"/>
</dbReference>
<reference evidence="3 4" key="1">
    <citation type="journal article" date="2014" name="ISME J.">
        <title>Ecophysiology of Thioploca ingrica as revealed by the complete genome sequence supplemented with proteomic evidence.</title>
        <authorList>
            <person name="Kojima H."/>
            <person name="Ogura Y."/>
            <person name="Yamamoto N."/>
            <person name="Togashi T."/>
            <person name="Mori H."/>
            <person name="Watanabe T."/>
            <person name="Nemoto F."/>
            <person name="Kurokawa K."/>
            <person name="Hayashi T."/>
            <person name="Fukui M."/>
        </authorList>
    </citation>
    <scope>NUCLEOTIDE SEQUENCE [LARGE SCALE GENOMIC DNA]</scope>
</reference>